<sequence length="64" mass="7005">MARVPVCQKPLFLSEAPVFPKSWCPKTLLSDARALLVNAWPFPKRLPSRNDDSGGVAFTSCSLS</sequence>
<keyword evidence="2" id="KW-1185">Reference proteome</keyword>
<accession>A0ABY1PXC5</accession>
<gene>
    <name evidence="1" type="ORF">SAMN06265222_102411</name>
</gene>
<evidence type="ECO:0000313" key="2">
    <source>
        <dbReference type="Proteomes" id="UP001158067"/>
    </source>
</evidence>
<protein>
    <submittedName>
        <fullName evidence="1">Uncharacterized protein</fullName>
    </submittedName>
</protein>
<proteinExistence type="predicted"/>
<reference evidence="1 2" key="1">
    <citation type="submission" date="2017-05" db="EMBL/GenBank/DDBJ databases">
        <authorList>
            <person name="Varghese N."/>
            <person name="Submissions S."/>
        </authorList>
    </citation>
    <scope>NUCLEOTIDE SEQUENCE [LARGE SCALE GENOMIC DNA]</scope>
    <source>
        <strain evidence="1 2">DSM 25457</strain>
    </source>
</reference>
<name>A0ABY1PXC5_9BACT</name>
<organism evidence="1 2">
    <name type="scientific">Neorhodopirellula lusitana</name>
    <dbReference type="NCBI Taxonomy" id="445327"/>
    <lineage>
        <taxon>Bacteria</taxon>
        <taxon>Pseudomonadati</taxon>
        <taxon>Planctomycetota</taxon>
        <taxon>Planctomycetia</taxon>
        <taxon>Pirellulales</taxon>
        <taxon>Pirellulaceae</taxon>
        <taxon>Neorhodopirellula</taxon>
    </lineage>
</organism>
<comment type="caution">
    <text evidence="1">The sequence shown here is derived from an EMBL/GenBank/DDBJ whole genome shotgun (WGS) entry which is preliminary data.</text>
</comment>
<evidence type="ECO:0000313" key="1">
    <source>
        <dbReference type="EMBL" id="SMP48327.1"/>
    </source>
</evidence>
<dbReference type="Proteomes" id="UP001158067">
    <property type="component" value="Unassembled WGS sequence"/>
</dbReference>
<dbReference type="EMBL" id="FXUG01000002">
    <property type="protein sequence ID" value="SMP48327.1"/>
    <property type="molecule type" value="Genomic_DNA"/>
</dbReference>